<organism evidence="2 3">
    <name type="scientific">Thiocapsa roseopersicina</name>
    <dbReference type="NCBI Taxonomy" id="1058"/>
    <lineage>
        <taxon>Bacteria</taxon>
        <taxon>Pseudomonadati</taxon>
        <taxon>Pseudomonadota</taxon>
        <taxon>Gammaproteobacteria</taxon>
        <taxon>Chromatiales</taxon>
        <taxon>Chromatiaceae</taxon>
        <taxon>Thiocapsa</taxon>
    </lineage>
</organism>
<evidence type="ECO:0000313" key="3">
    <source>
        <dbReference type="Proteomes" id="UP000198816"/>
    </source>
</evidence>
<name>A0A1H2QWA8_THIRO</name>
<dbReference type="InterPro" id="IPR005586">
    <property type="entry name" value="ABC_trans_aux"/>
</dbReference>
<sequence length="191" mass="20568">MLRRLTVIAILGGLVMGCASPPSRFYTLTGSLPPAEQSRDIAISVGPVSIPSEVDRPQIVVNEGPYRVRLDETRRWAAPLQDAIAGVLVANLSALLGTTHVTQFPATAATDADYRIAIEVQTFESVPDSAATLVAVWRIRRTDGDKTVTGRTSVREPVSGADYDALAAAHSRALETLSRDIADALKDLYRR</sequence>
<dbReference type="SUPFAM" id="SSF159594">
    <property type="entry name" value="XCC0632-like"/>
    <property type="match status" value="1"/>
</dbReference>
<dbReference type="Pfam" id="PF03886">
    <property type="entry name" value="ABC_trans_aux"/>
    <property type="match status" value="1"/>
</dbReference>
<dbReference type="Gene3D" id="3.40.50.10610">
    <property type="entry name" value="ABC-type transport auxiliary lipoprotein component"/>
    <property type="match status" value="1"/>
</dbReference>
<evidence type="ECO:0000313" key="2">
    <source>
        <dbReference type="EMBL" id="SDW11482.1"/>
    </source>
</evidence>
<reference evidence="3" key="1">
    <citation type="submission" date="2016-10" db="EMBL/GenBank/DDBJ databases">
        <authorList>
            <person name="Varghese N."/>
            <person name="Submissions S."/>
        </authorList>
    </citation>
    <scope>NUCLEOTIDE SEQUENCE [LARGE SCALE GENOMIC DNA]</scope>
    <source>
        <strain evidence="3">DSM 217</strain>
    </source>
</reference>
<gene>
    <name evidence="2" type="ORF">SAMN05421783_101449</name>
</gene>
<keyword evidence="3" id="KW-1185">Reference proteome</keyword>
<dbReference type="Proteomes" id="UP000198816">
    <property type="component" value="Unassembled WGS sequence"/>
</dbReference>
<feature type="domain" description="ABC-type transport auxiliary lipoprotein component" evidence="1">
    <location>
        <begin position="26"/>
        <end position="182"/>
    </location>
</feature>
<dbReference type="PROSITE" id="PS51257">
    <property type="entry name" value="PROKAR_LIPOPROTEIN"/>
    <property type="match status" value="1"/>
</dbReference>
<dbReference type="EMBL" id="FNNZ01000001">
    <property type="protein sequence ID" value="SDW11482.1"/>
    <property type="molecule type" value="Genomic_DNA"/>
</dbReference>
<dbReference type="STRING" id="1058.SAMN05421783_101449"/>
<proteinExistence type="predicted"/>
<dbReference type="AlphaFoldDB" id="A0A1H2QWA8"/>
<accession>A0A1H2QWA8</accession>
<protein>
    <recommendedName>
        <fullName evidence="1">ABC-type transport auxiliary lipoprotein component domain-containing protein</fullName>
    </recommendedName>
</protein>
<evidence type="ECO:0000259" key="1">
    <source>
        <dbReference type="Pfam" id="PF03886"/>
    </source>
</evidence>
<dbReference type="RefSeq" id="WP_093027644.1">
    <property type="nucleotide sequence ID" value="NZ_FNNZ01000001.1"/>
</dbReference>
<dbReference type="OrthoDB" id="5949767at2"/>